<dbReference type="CDD" id="cd06579">
    <property type="entry name" value="TM_PBP1_transp_AraH_like"/>
    <property type="match status" value="1"/>
</dbReference>
<feature type="transmembrane region" description="Helical" evidence="6">
    <location>
        <begin position="35"/>
        <end position="56"/>
    </location>
</feature>
<comment type="caution">
    <text evidence="7">The sequence shown here is derived from an EMBL/GenBank/DDBJ whole genome shotgun (WGS) entry which is preliminary data.</text>
</comment>
<feature type="transmembrane region" description="Helical" evidence="6">
    <location>
        <begin position="87"/>
        <end position="108"/>
    </location>
</feature>
<accession>A0A7V4TWA7</accession>
<evidence type="ECO:0000256" key="3">
    <source>
        <dbReference type="ARBA" id="ARBA00022692"/>
    </source>
</evidence>
<feature type="transmembrane region" description="Helical" evidence="6">
    <location>
        <begin position="63"/>
        <end position="81"/>
    </location>
</feature>
<dbReference type="GO" id="GO:0005886">
    <property type="term" value="C:plasma membrane"/>
    <property type="evidence" value="ECO:0007669"/>
    <property type="project" value="UniProtKB-SubCell"/>
</dbReference>
<dbReference type="PANTHER" id="PTHR32196">
    <property type="entry name" value="ABC TRANSPORTER PERMEASE PROTEIN YPHD-RELATED-RELATED"/>
    <property type="match status" value="1"/>
</dbReference>
<feature type="transmembrane region" description="Helical" evidence="6">
    <location>
        <begin position="120"/>
        <end position="143"/>
    </location>
</feature>
<keyword evidence="2" id="KW-1003">Cell membrane</keyword>
<comment type="subcellular location">
    <subcellularLocation>
        <location evidence="1">Cell membrane</location>
        <topology evidence="1">Multi-pass membrane protein</topology>
    </subcellularLocation>
</comment>
<evidence type="ECO:0000256" key="4">
    <source>
        <dbReference type="ARBA" id="ARBA00022989"/>
    </source>
</evidence>
<dbReference type="Pfam" id="PF02653">
    <property type="entry name" value="BPD_transp_2"/>
    <property type="match status" value="1"/>
</dbReference>
<dbReference type="PANTHER" id="PTHR32196:SF72">
    <property type="entry name" value="RIBOSE IMPORT PERMEASE PROTEIN RBSC"/>
    <property type="match status" value="1"/>
</dbReference>
<evidence type="ECO:0000256" key="2">
    <source>
        <dbReference type="ARBA" id="ARBA00022475"/>
    </source>
</evidence>
<gene>
    <name evidence="7" type="ORF">ENW11_01555</name>
</gene>
<dbReference type="EMBL" id="DTIY01000010">
    <property type="protein sequence ID" value="HGY38483.1"/>
    <property type="molecule type" value="Genomic_DNA"/>
</dbReference>
<dbReference type="InterPro" id="IPR001851">
    <property type="entry name" value="ABC_transp_permease"/>
</dbReference>
<evidence type="ECO:0000313" key="7">
    <source>
        <dbReference type="EMBL" id="HGY38483.1"/>
    </source>
</evidence>
<reference evidence="7" key="1">
    <citation type="journal article" date="2020" name="mSystems">
        <title>Genome- and Community-Level Interaction Insights into Carbon Utilization and Element Cycling Functions of Hydrothermarchaeota in Hydrothermal Sediment.</title>
        <authorList>
            <person name="Zhou Z."/>
            <person name="Liu Y."/>
            <person name="Xu W."/>
            <person name="Pan J."/>
            <person name="Luo Z.H."/>
            <person name="Li M."/>
        </authorList>
    </citation>
    <scope>NUCLEOTIDE SEQUENCE [LARGE SCALE GENOMIC DNA]</scope>
    <source>
        <strain evidence="7">SpSt-82</strain>
    </source>
</reference>
<dbReference type="GO" id="GO:0022857">
    <property type="term" value="F:transmembrane transporter activity"/>
    <property type="evidence" value="ECO:0007669"/>
    <property type="project" value="InterPro"/>
</dbReference>
<feature type="transmembrane region" description="Helical" evidence="6">
    <location>
        <begin position="261"/>
        <end position="279"/>
    </location>
</feature>
<sequence length="309" mass="32694">MRGILRRYGTLLALFALLILFSVLRGEVFFTLRNFINITQQISILMMVAIGATYILAIAEFDLSLSSMVSFAGVVAAGMMVSGSHPLLATTVALFLTVCFGLLNGFLVATLRLPSFVTTLATGTLLGGITFWYSGGTIIFSGIPRSFMVLGQGSLGRIPLSSLLMFALLFWSSYLLLCTALGKAIYAVGGNEIAAWYSGVRVSRVKVVAFFLAALHSGLAGIVLASRLGSAHPTGGGGYLMSSYTAAFLGTTLFREGEANVWGTFVGALIMGVLANGLTILNVPYFLQDILTGAILVGALVLRTSREGR</sequence>
<evidence type="ECO:0000256" key="6">
    <source>
        <dbReference type="SAM" id="Phobius"/>
    </source>
</evidence>
<keyword evidence="3 6" id="KW-0812">Transmembrane</keyword>
<feature type="transmembrane region" description="Helical" evidence="6">
    <location>
        <begin position="163"/>
        <end position="186"/>
    </location>
</feature>
<proteinExistence type="predicted"/>
<feature type="transmembrane region" description="Helical" evidence="6">
    <location>
        <begin position="285"/>
        <end position="302"/>
    </location>
</feature>
<feature type="transmembrane region" description="Helical" evidence="6">
    <location>
        <begin position="207"/>
        <end position="225"/>
    </location>
</feature>
<organism evidence="7">
    <name type="scientific">Candidatus Caldatribacterium saccharofermentans</name>
    <dbReference type="NCBI Taxonomy" id="1454753"/>
    <lineage>
        <taxon>Bacteria</taxon>
        <taxon>Pseudomonadati</taxon>
        <taxon>Atribacterota</taxon>
        <taxon>Atribacteria</taxon>
        <taxon>Atribacterales</taxon>
        <taxon>Candidatus Caldatribacteriaceae</taxon>
        <taxon>Candidatus Caldatribacterium</taxon>
    </lineage>
</organism>
<keyword evidence="5 6" id="KW-0472">Membrane</keyword>
<protein>
    <submittedName>
        <fullName evidence="7">ABC transporter permease</fullName>
    </submittedName>
</protein>
<name>A0A7V4TWA7_9BACT</name>
<keyword evidence="4 6" id="KW-1133">Transmembrane helix</keyword>
<dbReference type="AlphaFoldDB" id="A0A7V4TWA7"/>
<evidence type="ECO:0000256" key="1">
    <source>
        <dbReference type="ARBA" id="ARBA00004651"/>
    </source>
</evidence>
<feature type="transmembrane region" description="Helical" evidence="6">
    <location>
        <begin position="237"/>
        <end position="254"/>
    </location>
</feature>
<evidence type="ECO:0000256" key="5">
    <source>
        <dbReference type="ARBA" id="ARBA00023136"/>
    </source>
</evidence>